<protein>
    <submittedName>
        <fullName evidence="2">Methyltransferase domain-containing protein</fullName>
    </submittedName>
</protein>
<reference evidence="2 3" key="1">
    <citation type="submission" date="2020-01" db="EMBL/GenBank/DDBJ databases">
        <title>Frigidibacter albus SP32T (=CGMCC 1.13995T).</title>
        <authorList>
            <person name="Liao X."/>
        </authorList>
    </citation>
    <scope>NUCLEOTIDE SEQUENCE [LARGE SCALE GENOMIC DNA]</scope>
    <source>
        <strain evidence="2 3">SP32</strain>
    </source>
</reference>
<dbReference type="InterPro" id="IPR029063">
    <property type="entry name" value="SAM-dependent_MTases_sf"/>
</dbReference>
<organism evidence="2 3">
    <name type="scientific">Frigidibacter albus</name>
    <dbReference type="NCBI Taxonomy" id="1465486"/>
    <lineage>
        <taxon>Bacteria</taxon>
        <taxon>Pseudomonadati</taxon>
        <taxon>Pseudomonadota</taxon>
        <taxon>Alphaproteobacteria</taxon>
        <taxon>Rhodobacterales</taxon>
        <taxon>Paracoccaceae</taxon>
        <taxon>Frigidibacter</taxon>
    </lineage>
</organism>
<gene>
    <name evidence="2" type="ORF">GS660_13450</name>
</gene>
<dbReference type="Pfam" id="PF08241">
    <property type="entry name" value="Methyltransf_11"/>
    <property type="match status" value="1"/>
</dbReference>
<dbReference type="PANTHER" id="PTHR43591">
    <property type="entry name" value="METHYLTRANSFERASE"/>
    <property type="match status" value="1"/>
</dbReference>
<dbReference type="EMBL" id="WWNR01000008">
    <property type="protein sequence ID" value="MZQ90094.1"/>
    <property type="molecule type" value="Genomic_DNA"/>
</dbReference>
<sequence length="295" mass="31632">MSFELVDTTYEPYSQDPGYIAANEALIDGIALEGVARVADLACGTGLLSQLLIRRAPGLTVCAIDLDPVQIGIATRTFEGQGVRVVDSLDALRAAGTGAVHLRAASAMELPFDDGEIDLIVQGNSIHLMPDRAAFLREVARVLRPGGRFVFNSVFYVGTFVPGSEAVFSEWMKEAVLVLNRMNAERAARGEPGIPRKRGTHGRAFQKDWLSAEGWSAALAEAGIDTLSAGHRPVPISQKGLQLVGAYGGLAEVLMSGYPVDIASECLQEGAVRAFENLGITEVPRNWLEITAVRR</sequence>
<keyword evidence="2" id="KW-0808">Transferase</keyword>
<accession>A0A6L8VJ34</accession>
<dbReference type="Gene3D" id="3.40.50.150">
    <property type="entry name" value="Vaccinia Virus protein VP39"/>
    <property type="match status" value="1"/>
</dbReference>
<dbReference type="CDD" id="cd02440">
    <property type="entry name" value="AdoMet_MTases"/>
    <property type="match status" value="1"/>
</dbReference>
<proteinExistence type="predicted"/>
<dbReference type="OrthoDB" id="9765084at2"/>
<evidence type="ECO:0000313" key="3">
    <source>
        <dbReference type="Proteomes" id="UP000477083"/>
    </source>
</evidence>
<dbReference type="InterPro" id="IPR013216">
    <property type="entry name" value="Methyltransf_11"/>
</dbReference>
<keyword evidence="2" id="KW-0489">Methyltransferase</keyword>
<evidence type="ECO:0000259" key="1">
    <source>
        <dbReference type="Pfam" id="PF08241"/>
    </source>
</evidence>
<feature type="domain" description="Methyltransferase type 11" evidence="1">
    <location>
        <begin position="40"/>
        <end position="151"/>
    </location>
</feature>
<dbReference type="GO" id="GO:0032259">
    <property type="term" value="P:methylation"/>
    <property type="evidence" value="ECO:0007669"/>
    <property type="project" value="UniProtKB-KW"/>
</dbReference>
<dbReference type="SUPFAM" id="SSF53335">
    <property type="entry name" value="S-adenosyl-L-methionine-dependent methyltransferases"/>
    <property type="match status" value="1"/>
</dbReference>
<keyword evidence="3" id="KW-1185">Reference proteome</keyword>
<dbReference type="AlphaFoldDB" id="A0A6L8VJ34"/>
<name>A0A6L8VJ34_9RHOB</name>
<comment type="caution">
    <text evidence="2">The sequence shown here is derived from an EMBL/GenBank/DDBJ whole genome shotgun (WGS) entry which is preliminary data.</text>
</comment>
<dbReference type="Proteomes" id="UP000477083">
    <property type="component" value="Unassembled WGS sequence"/>
</dbReference>
<evidence type="ECO:0000313" key="2">
    <source>
        <dbReference type="EMBL" id="MZQ90094.1"/>
    </source>
</evidence>
<dbReference type="GO" id="GO:0008757">
    <property type="term" value="F:S-adenosylmethionine-dependent methyltransferase activity"/>
    <property type="evidence" value="ECO:0007669"/>
    <property type="project" value="InterPro"/>
</dbReference>
<dbReference type="RefSeq" id="WP_161347366.1">
    <property type="nucleotide sequence ID" value="NZ_BMGW01000008.1"/>
</dbReference>
<dbReference type="PANTHER" id="PTHR43591:SF24">
    <property type="entry name" value="2-METHOXY-6-POLYPRENYL-1,4-BENZOQUINOL METHYLASE, MITOCHONDRIAL"/>
    <property type="match status" value="1"/>
</dbReference>